<dbReference type="RefSeq" id="XP_005780064.1">
    <property type="nucleotide sequence ID" value="XM_005780007.1"/>
</dbReference>
<keyword evidence="2" id="KW-1185">Reference proteome</keyword>
<reference evidence="2" key="1">
    <citation type="journal article" date="2013" name="Nature">
        <title>Pan genome of the phytoplankton Emiliania underpins its global distribution.</title>
        <authorList>
            <person name="Read B.A."/>
            <person name="Kegel J."/>
            <person name="Klute M.J."/>
            <person name="Kuo A."/>
            <person name="Lefebvre S.C."/>
            <person name="Maumus F."/>
            <person name="Mayer C."/>
            <person name="Miller J."/>
            <person name="Monier A."/>
            <person name="Salamov A."/>
            <person name="Young J."/>
            <person name="Aguilar M."/>
            <person name="Claverie J.M."/>
            <person name="Frickenhaus S."/>
            <person name="Gonzalez K."/>
            <person name="Herman E.K."/>
            <person name="Lin Y.C."/>
            <person name="Napier J."/>
            <person name="Ogata H."/>
            <person name="Sarno A.F."/>
            <person name="Shmutz J."/>
            <person name="Schroeder D."/>
            <person name="de Vargas C."/>
            <person name="Verret F."/>
            <person name="von Dassow P."/>
            <person name="Valentin K."/>
            <person name="Van de Peer Y."/>
            <person name="Wheeler G."/>
            <person name="Dacks J.B."/>
            <person name="Delwiche C.F."/>
            <person name="Dyhrman S.T."/>
            <person name="Glockner G."/>
            <person name="John U."/>
            <person name="Richards T."/>
            <person name="Worden A.Z."/>
            <person name="Zhang X."/>
            <person name="Grigoriev I.V."/>
            <person name="Allen A.E."/>
            <person name="Bidle K."/>
            <person name="Borodovsky M."/>
            <person name="Bowler C."/>
            <person name="Brownlee C."/>
            <person name="Cock J.M."/>
            <person name="Elias M."/>
            <person name="Gladyshev V.N."/>
            <person name="Groth M."/>
            <person name="Guda C."/>
            <person name="Hadaegh A."/>
            <person name="Iglesias-Rodriguez M.D."/>
            <person name="Jenkins J."/>
            <person name="Jones B.M."/>
            <person name="Lawson T."/>
            <person name="Leese F."/>
            <person name="Lindquist E."/>
            <person name="Lobanov A."/>
            <person name="Lomsadze A."/>
            <person name="Malik S.B."/>
            <person name="Marsh M.E."/>
            <person name="Mackinder L."/>
            <person name="Mock T."/>
            <person name="Mueller-Roeber B."/>
            <person name="Pagarete A."/>
            <person name="Parker M."/>
            <person name="Probert I."/>
            <person name="Quesneville H."/>
            <person name="Raines C."/>
            <person name="Rensing S.A."/>
            <person name="Riano-Pachon D.M."/>
            <person name="Richier S."/>
            <person name="Rokitta S."/>
            <person name="Shiraiwa Y."/>
            <person name="Soanes D.M."/>
            <person name="van der Giezen M."/>
            <person name="Wahlund T.M."/>
            <person name="Williams B."/>
            <person name="Wilson W."/>
            <person name="Wolfe G."/>
            <person name="Wurch L.L."/>
        </authorList>
    </citation>
    <scope>NUCLEOTIDE SEQUENCE</scope>
</reference>
<evidence type="ECO:0000313" key="1">
    <source>
        <dbReference type="EnsemblProtists" id="EOD27635"/>
    </source>
</evidence>
<dbReference type="Proteomes" id="UP000013827">
    <property type="component" value="Unassembled WGS sequence"/>
</dbReference>
<dbReference type="HOGENOM" id="CLU_938255_0_0_1"/>
<sequence>MTPSPSTRLPPPPTDVALAAVGGCYAAHALLLWRADRREAGVPIILAALEAQTCPASVLVPQRLLASGSLLPAAVASALAWAPREAEAGAARESLLAALAAHALAALTGRAGLISEQWPRARAAHVPALALCAARLRPLRLWRRLREERVAPPSRRLAERIGLGAAAVGLAPVALPAGPLARGCFECVGASAALPARALREACAPTALLGLCCAALQLPRSGRRRWLRPVGAASAALGATRVWELAGARGAGLRRPVRAVGICVHALCGAVAIRWLCVGEREREEGEGGEDEGIQYK</sequence>
<proteinExistence type="predicted"/>
<reference evidence="1" key="2">
    <citation type="submission" date="2024-10" db="UniProtKB">
        <authorList>
            <consortium name="EnsemblProtists"/>
        </authorList>
    </citation>
    <scope>IDENTIFICATION</scope>
</reference>
<dbReference type="PaxDb" id="2903-EOD27635"/>
<dbReference type="AlphaFoldDB" id="A0A0D3JVV0"/>
<organism evidence="1 2">
    <name type="scientific">Emiliania huxleyi (strain CCMP1516)</name>
    <dbReference type="NCBI Taxonomy" id="280463"/>
    <lineage>
        <taxon>Eukaryota</taxon>
        <taxon>Haptista</taxon>
        <taxon>Haptophyta</taxon>
        <taxon>Prymnesiophyceae</taxon>
        <taxon>Isochrysidales</taxon>
        <taxon>Noelaerhabdaceae</taxon>
        <taxon>Emiliania</taxon>
    </lineage>
</organism>
<dbReference type="KEGG" id="ehx:EMIHUDRAFT_114505"/>
<name>A0A0D3JVV0_EMIH1</name>
<evidence type="ECO:0000313" key="2">
    <source>
        <dbReference type="Proteomes" id="UP000013827"/>
    </source>
</evidence>
<dbReference type="EnsemblProtists" id="EOD27635">
    <property type="protein sequence ID" value="EOD27635"/>
    <property type="gene ID" value="EMIHUDRAFT_114505"/>
</dbReference>
<protein>
    <submittedName>
        <fullName evidence="1">Uncharacterized protein</fullName>
    </submittedName>
</protein>
<accession>A0A0D3JVV0</accession>
<dbReference type="GeneID" id="17273179"/>